<proteinExistence type="predicted"/>
<keyword evidence="3" id="KW-1185">Reference proteome</keyword>
<dbReference type="Proteomes" id="UP000246702">
    <property type="component" value="Unassembled WGS sequence"/>
</dbReference>
<feature type="compositionally biased region" description="Polar residues" evidence="1">
    <location>
        <begin position="10"/>
        <end position="26"/>
    </location>
</feature>
<feature type="region of interest" description="Disordered" evidence="1">
    <location>
        <begin position="1"/>
        <end position="103"/>
    </location>
</feature>
<feature type="compositionally biased region" description="Polar residues" evidence="1">
    <location>
        <begin position="37"/>
        <end position="52"/>
    </location>
</feature>
<dbReference type="RefSeq" id="XP_025471947.1">
    <property type="nucleotide sequence ID" value="XM_025613093.1"/>
</dbReference>
<comment type="caution">
    <text evidence="2">The sequence shown here is derived from an EMBL/GenBank/DDBJ whole genome shotgun (WGS) entry which is preliminary data.</text>
</comment>
<gene>
    <name evidence="2" type="ORF">BO94DRAFT_542443</name>
</gene>
<accession>A0A317X9D9</accession>
<reference evidence="2 3" key="1">
    <citation type="submission" date="2016-12" db="EMBL/GenBank/DDBJ databases">
        <title>The genomes of Aspergillus section Nigri reveals drivers in fungal speciation.</title>
        <authorList>
            <consortium name="DOE Joint Genome Institute"/>
            <person name="Vesth T.C."/>
            <person name="Nybo J."/>
            <person name="Theobald S."/>
            <person name="Brandl J."/>
            <person name="Frisvad J.C."/>
            <person name="Nielsen K.F."/>
            <person name="Lyhne E.K."/>
            <person name="Kogle M.E."/>
            <person name="Kuo A."/>
            <person name="Riley R."/>
            <person name="Clum A."/>
            <person name="Nolan M."/>
            <person name="Lipzen A."/>
            <person name="Salamov A."/>
            <person name="Henrissat B."/>
            <person name="Wiebenga A."/>
            <person name="De Vries R.P."/>
            <person name="Grigoriev I.V."/>
            <person name="Mortensen U.H."/>
            <person name="Andersen M.R."/>
            <person name="Baker S.E."/>
        </authorList>
    </citation>
    <scope>NUCLEOTIDE SEQUENCE [LARGE SCALE GENOMIC DNA]</scope>
    <source>
        <strain evidence="2 3">CBS 115572</strain>
    </source>
</reference>
<dbReference type="EMBL" id="MSFK01000003">
    <property type="protein sequence ID" value="PWY95186.1"/>
    <property type="molecule type" value="Genomic_DNA"/>
</dbReference>
<name>A0A317X9D9_9EURO</name>
<dbReference type="AlphaFoldDB" id="A0A317X9D9"/>
<dbReference type="GeneID" id="37115236"/>
<organism evidence="2 3">
    <name type="scientific">Aspergillus sclerotioniger CBS 115572</name>
    <dbReference type="NCBI Taxonomy" id="1450535"/>
    <lineage>
        <taxon>Eukaryota</taxon>
        <taxon>Fungi</taxon>
        <taxon>Dikarya</taxon>
        <taxon>Ascomycota</taxon>
        <taxon>Pezizomycotina</taxon>
        <taxon>Eurotiomycetes</taxon>
        <taxon>Eurotiomycetidae</taxon>
        <taxon>Eurotiales</taxon>
        <taxon>Aspergillaceae</taxon>
        <taxon>Aspergillus</taxon>
        <taxon>Aspergillus subgen. Circumdati</taxon>
    </lineage>
</organism>
<protein>
    <submittedName>
        <fullName evidence="2">Uncharacterized protein</fullName>
    </submittedName>
</protein>
<evidence type="ECO:0000313" key="3">
    <source>
        <dbReference type="Proteomes" id="UP000246702"/>
    </source>
</evidence>
<feature type="compositionally biased region" description="Polar residues" evidence="1">
    <location>
        <begin position="73"/>
        <end position="94"/>
    </location>
</feature>
<sequence>MTDGSDKPNDQSTTQPDLEQQSNHPASPNHIIHPNKPLNNSVHNTQYVNSHRTYPEPDQSFSPQPTMPPTRIINDSYSKTTLPTQPSHPHSNASKTKHHREFQ</sequence>
<evidence type="ECO:0000256" key="1">
    <source>
        <dbReference type="SAM" id="MobiDB-lite"/>
    </source>
</evidence>
<evidence type="ECO:0000313" key="2">
    <source>
        <dbReference type="EMBL" id="PWY95186.1"/>
    </source>
</evidence>